<gene>
    <name evidence="3" type="ORF">NSJP_3639</name>
</gene>
<sequence length="67" mass="7532">MIRILCTLSLTLMAGAMIIGCANDPSDRNRPSHNLDMRSPQSGQYRFDERPPASSMDPYSRSQPGRY</sequence>
<proteinExistence type="predicted"/>
<feature type="signal peptide" evidence="2">
    <location>
        <begin position="1"/>
        <end position="22"/>
    </location>
</feature>
<keyword evidence="4" id="KW-1185">Reference proteome</keyword>
<feature type="chain" id="PRO_5012641933" description="Lipoprotein" evidence="2">
    <location>
        <begin position="23"/>
        <end position="67"/>
    </location>
</feature>
<accession>A0A1W1I9X6</accession>
<feature type="compositionally biased region" description="Basic and acidic residues" evidence="1">
    <location>
        <begin position="25"/>
        <end position="36"/>
    </location>
</feature>
<dbReference type="PROSITE" id="PS51257">
    <property type="entry name" value="PROKAR_LIPOPROTEIN"/>
    <property type="match status" value="1"/>
</dbReference>
<dbReference type="Proteomes" id="UP000192042">
    <property type="component" value="Chromosome I"/>
</dbReference>
<reference evidence="3 4" key="1">
    <citation type="submission" date="2017-03" db="EMBL/GenBank/DDBJ databases">
        <authorList>
            <person name="Afonso C.L."/>
            <person name="Miller P.J."/>
            <person name="Scott M.A."/>
            <person name="Spackman E."/>
            <person name="Goraichik I."/>
            <person name="Dimitrov K.M."/>
            <person name="Suarez D.L."/>
            <person name="Swayne D.E."/>
        </authorList>
    </citation>
    <scope>NUCLEOTIDE SEQUENCE [LARGE SCALE GENOMIC DNA]</scope>
    <source>
        <strain evidence="3">Genome sequencing of Nitrospira japonica strain NJ11</strain>
    </source>
</reference>
<dbReference type="EMBL" id="LT828648">
    <property type="protein sequence ID" value="SLM49806.1"/>
    <property type="molecule type" value="Genomic_DNA"/>
</dbReference>
<evidence type="ECO:0000256" key="2">
    <source>
        <dbReference type="SAM" id="SignalP"/>
    </source>
</evidence>
<organism evidence="3 4">
    <name type="scientific">Nitrospira japonica</name>
    <dbReference type="NCBI Taxonomy" id="1325564"/>
    <lineage>
        <taxon>Bacteria</taxon>
        <taxon>Pseudomonadati</taxon>
        <taxon>Nitrospirota</taxon>
        <taxon>Nitrospiria</taxon>
        <taxon>Nitrospirales</taxon>
        <taxon>Nitrospiraceae</taxon>
        <taxon>Nitrospira</taxon>
    </lineage>
</organism>
<evidence type="ECO:0000313" key="4">
    <source>
        <dbReference type="Proteomes" id="UP000192042"/>
    </source>
</evidence>
<keyword evidence="2" id="KW-0732">Signal</keyword>
<feature type="region of interest" description="Disordered" evidence="1">
    <location>
        <begin position="22"/>
        <end position="67"/>
    </location>
</feature>
<dbReference type="OrthoDB" id="9851098at2"/>
<evidence type="ECO:0000313" key="3">
    <source>
        <dbReference type="EMBL" id="SLM49806.1"/>
    </source>
</evidence>
<evidence type="ECO:0000256" key="1">
    <source>
        <dbReference type="SAM" id="MobiDB-lite"/>
    </source>
</evidence>
<dbReference type="STRING" id="1325564.NSJP_3639"/>
<dbReference type="AlphaFoldDB" id="A0A1W1I9X6"/>
<dbReference type="RefSeq" id="WP_080887978.1">
    <property type="nucleotide sequence ID" value="NZ_LT828648.1"/>
</dbReference>
<name>A0A1W1I9X6_9BACT</name>
<dbReference type="KEGG" id="nja:NSJP_3639"/>
<evidence type="ECO:0008006" key="5">
    <source>
        <dbReference type="Google" id="ProtNLM"/>
    </source>
</evidence>
<protein>
    <recommendedName>
        <fullName evidence="5">Lipoprotein</fullName>
    </recommendedName>
</protein>